<organism evidence="1 2">
    <name type="scientific">Blastopirellula marina</name>
    <dbReference type="NCBI Taxonomy" id="124"/>
    <lineage>
        <taxon>Bacteria</taxon>
        <taxon>Pseudomonadati</taxon>
        <taxon>Planctomycetota</taxon>
        <taxon>Planctomycetia</taxon>
        <taxon>Pirellulales</taxon>
        <taxon>Pirellulaceae</taxon>
        <taxon>Blastopirellula</taxon>
    </lineage>
</organism>
<dbReference type="AlphaFoldDB" id="A0A2S8FY81"/>
<name>A0A2S8FY81_9BACT</name>
<evidence type="ECO:0000313" key="1">
    <source>
        <dbReference type="EMBL" id="PQO37145.1"/>
    </source>
</evidence>
<proteinExistence type="predicted"/>
<dbReference type="SUPFAM" id="SSF48371">
    <property type="entry name" value="ARM repeat"/>
    <property type="match status" value="1"/>
</dbReference>
<evidence type="ECO:0008006" key="3">
    <source>
        <dbReference type="Google" id="ProtNLM"/>
    </source>
</evidence>
<accession>A0A2S8FY81</accession>
<dbReference type="Proteomes" id="UP000238322">
    <property type="component" value="Unassembled WGS sequence"/>
</dbReference>
<dbReference type="InterPro" id="IPR016024">
    <property type="entry name" value="ARM-type_fold"/>
</dbReference>
<dbReference type="EMBL" id="PUHY01000005">
    <property type="protein sequence ID" value="PQO37145.1"/>
    <property type="molecule type" value="Genomic_DNA"/>
</dbReference>
<gene>
    <name evidence="1" type="ORF">C5Y83_04095</name>
</gene>
<sequence length="220" mass="24954">MKQELEELLLNMLKALPIKDDDVGTKANLLKSICYGNSIEKLRPLLSDPDRNVRTAGALILSRSGQSCSFVKEAMTLMRDASPWTRLYASDVMFRCASQDRPEYFGYLACMLEDQDLFIRSRAIGYTCLANVNMIRMALDFDQFPESTKGTHKTCLKHLIVLDRLEVIKMLNSKDALEVRYGVAGAAKMRKIAPELERLARTLTQKEVVNFFYVDDGGLR</sequence>
<protein>
    <recommendedName>
        <fullName evidence="3">HEAT repeat domain-containing protein</fullName>
    </recommendedName>
</protein>
<dbReference type="RefSeq" id="WP_105328394.1">
    <property type="nucleotide sequence ID" value="NZ_PUHY01000005.1"/>
</dbReference>
<dbReference type="Gene3D" id="1.25.10.10">
    <property type="entry name" value="Leucine-rich Repeat Variant"/>
    <property type="match status" value="1"/>
</dbReference>
<dbReference type="InterPro" id="IPR011989">
    <property type="entry name" value="ARM-like"/>
</dbReference>
<evidence type="ECO:0000313" key="2">
    <source>
        <dbReference type="Proteomes" id="UP000238322"/>
    </source>
</evidence>
<reference evidence="1 2" key="1">
    <citation type="submission" date="2018-02" db="EMBL/GenBank/DDBJ databases">
        <title>Comparative genomes isolates from brazilian mangrove.</title>
        <authorList>
            <person name="Araujo J.E."/>
            <person name="Taketani R.G."/>
            <person name="Silva M.C.P."/>
            <person name="Loureco M.V."/>
            <person name="Andreote F.D."/>
        </authorList>
    </citation>
    <scope>NUCLEOTIDE SEQUENCE [LARGE SCALE GENOMIC DNA]</scope>
    <source>
        <strain evidence="1 2">Hex-1 MGV</strain>
    </source>
</reference>
<comment type="caution">
    <text evidence="1">The sequence shown here is derived from an EMBL/GenBank/DDBJ whole genome shotgun (WGS) entry which is preliminary data.</text>
</comment>